<keyword evidence="2" id="KW-0788">Thiol protease</keyword>
<dbReference type="Pfam" id="PF13898">
    <property type="entry name" value="MINDY-3_4_CD"/>
    <property type="match status" value="1"/>
</dbReference>
<dbReference type="Proteomes" id="UP000557196">
    <property type="component" value="Unassembled WGS sequence"/>
</dbReference>
<protein>
    <recommendedName>
        <fullName evidence="2">Ubiquitin carboxyl-terminal hydrolase MINDY</fullName>
        <ecNumber evidence="2">3.4.19.12</ecNumber>
    </recommendedName>
</protein>
<feature type="domain" description="Deubiquitinating enzyme MINDY-3/4 conserved" evidence="3">
    <location>
        <begin position="1"/>
        <end position="159"/>
    </location>
</feature>
<dbReference type="InterPro" id="IPR039785">
    <property type="entry name" value="MINY3/4"/>
</dbReference>
<dbReference type="PANTHER" id="PTHR12473:SF18">
    <property type="entry name" value="INACTIVE UBIQUITIN CARBOXYL-TERMINAL HYDROLASE MINDY-4B"/>
    <property type="match status" value="1"/>
</dbReference>
<evidence type="ECO:0000256" key="2">
    <source>
        <dbReference type="RuleBase" id="RU367088"/>
    </source>
</evidence>
<dbReference type="EC" id="3.4.19.12" evidence="2"/>
<evidence type="ECO:0000256" key="1">
    <source>
        <dbReference type="ARBA" id="ARBA00011074"/>
    </source>
</evidence>
<keyword evidence="2 4" id="KW-0378">Hydrolase</keyword>
<dbReference type="AlphaFoldDB" id="A0A7K8HKS9"/>
<accession>A0A7K8HKS9</accession>
<keyword evidence="5" id="KW-1185">Reference proteome</keyword>
<evidence type="ECO:0000313" key="4">
    <source>
        <dbReference type="EMBL" id="NXC56714.1"/>
    </source>
</evidence>
<dbReference type="GO" id="GO:0004843">
    <property type="term" value="F:cysteine-type deubiquitinase activity"/>
    <property type="evidence" value="ECO:0007669"/>
    <property type="project" value="UniProtKB-UniRule"/>
</dbReference>
<dbReference type="SMART" id="SM01174">
    <property type="entry name" value="DUF4205"/>
    <property type="match status" value="1"/>
</dbReference>
<dbReference type="PANTHER" id="PTHR12473">
    <property type="entry name" value="UBIQUITIN CARBOXYL-TERMINAL HYDROLASE MINDY-4-RELATED"/>
    <property type="match status" value="1"/>
</dbReference>
<keyword evidence="2" id="KW-0833">Ubl conjugation pathway</keyword>
<dbReference type="GO" id="GO:1990380">
    <property type="term" value="F:K48-linked deubiquitinase activity"/>
    <property type="evidence" value="ECO:0007669"/>
    <property type="project" value="UniProtKB-UniRule"/>
</dbReference>
<gene>
    <name evidence="4" type="primary">Mindy4b</name>
    <name evidence="4" type="ORF">ALERUF_R15350</name>
</gene>
<dbReference type="GO" id="GO:0006508">
    <property type="term" value="P:proteolysis"/>
    <property type="evidence" value="ECO:0007669"/>
    <property type="project" value="UniProtKB-KW"/>
</dbReference>
<comment type="caution">
    <text evidence="4">The sequence shown here is derived from an EMBL/GenBank/DDBJ whole genome shotgun (WGS) entry which is preliminary data.</text>
</comment>
<comment type="catalytic activity">
    <reaction evidence="2">
        <text>Thiol-dependent hydrolysis of ester, thioester, amide, peptide and isopeptide bonds formed by the C-terminal Gly of ubiquitin (a 76-residue protein attached to proteins as an intracellular targeting signal).</text>
        <dbReference type="EC" id="3.4.19.12"/>
    </reaction>
</comment>
<organism evidence="4 5">
    <name type="scientific">Aleadryas rufinucha</name>
    <name type="common">rufous-naped whistler</name>
    <dbReference type="NCBI Taxonomy" id="461220"/>
    <lineage>
        <taxon>Eukaryota</taxon>
        <taxon>Metazoa</taxon>
        <taxon>Chordata</taxon>
        <taxon>Craniata</taxon>
        <taxon>Vertebrata</taxon>
        <taxon>Euteleostomi</taxon>
        <taxon>Archelosauria</taxon>
        <taxon>Archosauria</taxon>
        <taxon>Dinosauria</taxon>
        <taxon>Saurischia</taxon>
        <taxon>Theropoda</taxon>
        <taxon>Coelurosauria</taxon>
        <taxon>Aves</taxon>
        <taxon>Neognathae</taxon>
        <taxon>Neoaves</taxon>
        <taxon>Telluraves</taxon>
        <taxon>Australaves</taxon>
        <taxon>Passeriformes</taxon>
        <taxon>Corvoidea</taxon>
        <taxon>Pachycephalidae</taxon>
        <taxon>Aleadryas</taxon>
    </lineage>
</organism>
<dbReference type="GO" id="GO:0071108">
    <property type="term" value="P:protein K48-linked deubiquitination"/>
    <property type="evidence" value="ECO:0007669"/>
    <property type="project" value="InterPro"/>
</dbReference>
<evidence type="ECO:0000313" key="5">
    <source>
        <dbReference type="Proteomes" id="UP000557196"/>
    </source>
</evidence>
<sequence length="159" mass="17598">FSCEWAAAQFGFRPPRSDLAFALEAREGGTRAILVAVQAHIISYLLFTRETECTHLERLCRVGRWEQEQALAAALAEILWAAGGGGRAVVCLVTAPVTTMPHEGYRASSFTERIQLFEFSEKAAAQGFISDHINCFKGEGSHGVILFLYSLLFSRTLER</sequence>
<comment type="similarity">
    <text evidence="1 2">Belongs to the MINDY deubiquitinase family. FAM188 subfamily.</text>
</comment>
<feature type="non-terminal residue" evidence="4">
    <location>
        <position position="1"/>
    </location>
</feature>
<proteinExistence type="inferred from homology"/>
<dbReference type="EMBL" id="VZTH01007361">
    <property type="protein sequence ID" value="NXC56714.1"/>
    <property type="molecule type" value="Genomic_DNA"/>
</dbReference>
<evidence type="ECO:0000259" key="3">
    <source>
        <dbReference type="SMART" id="SM01174"/>
    </source>
</evidence>
<comment type="function">
    <text evidence="2">Hydrolase that can remove 'Lys-48'-linked conjugated ubiquitin from proteins.</text>
</comment>
<keyword evidence="2" id="KW-0645">Protease</keyword>
<dbReference type="InterPro" id="IPR025257">
    <property type="entry name" value="MINDY-3/4_CD"/>
</dbReference>
<name>A0A7K8HKS9_9CORV</name>
<feature type="non-terminal residue" evidence="4">
    <location>
        <position position="159"/>
    </location>
</feature>
<reference evidence="4 5" key="1">
    <citation type="submission" date="2019-09" db="EMBL/GenBank/DDBJ databases">
        <title>Bird 10,000 Genomes (B10K) Project - Family phase.</title>
        <authorList>
            <person name="Zhang G."/>
        </authorList>
    </citation>
    <scope>NUCLEOTIDE SEQUENCE [LARGE SCALE GENOMIC DNA]</scope>
    <source>
        <strain evidence="4">B10K-DU-029-36</strain>
        <tissue evidence="4">Muscle</tissue>
    </source>
</reference>